<keyword evidence="4 9" id="KW-0812">Transmembrane</keyword>
<feature type="transmembrane region" description="Helical" evidence="9">
    <location>
        <begin position="14"/>
        <end position="37"/>
    </location>
</feature>
<keyword evidence="6 9" id="KW-1133">Transmembrane helix</keyword>
<sequence>MTLNFAVLALLDGIAYASLLFLVAVGLTLIFGVLGILNIAHGSLYAIGAYVAATLGQWLVANGYNPWLTFPALFAGATIVGIVLGGLLERLLLQRIYAKDEILQLLVTFAVFMILENLQRMIWGVQPYFMSTPLNLLGNVSFFGINYTAYQVLFLPAAAIVVLFALRHFLRHTSMGAQILAVTEDREAATSIGINATRVYFMTFVIGACFAALGGALATPTTSLVTGMGANMIVLSFAVAATAGLGQIEGAAISALMIGIARAFAVYLSPELEVIMPYLIMVLVLLIKPNGLFGKVTARKI</sequence>
<evidence type="ECO:0000256" key="1">
    <source>
        <dbReference type="ARBA" id="ARBA00004651"/>
    </source>
</evidence>
<name>A0A1G5L0L3_9HYPH</name>
<dbReference type="GO" id="GO:0006865">
    <property type="term" value="P:amino acid transport"/>
    <property type="evidence" value="ECO:0007669"/>
    <property type="project" value="UniProtKB-KW"/>
</dbReference>
<keyword evidence="11" id="KW-1185">Reference proteome</keyword>
<keyword evidence="3" id="KW-1003">Cell membrane</keyword>
<dbReference type="Pfam" id="PF02653">
    <property type="entry name" value="BPD_transp_2"/>
    <property type="match status" value="1"/>
</dbReference>
<evidence type="ECO:0000256" key="7">
    <source>
        <dbReference type="ARBA" id="ARBA00023136"/>
    </source>
</evidence>
<keyword evidence="7 9" id="KW-0472">Membrane</keyword>
<feature type="transmembrane region" description="Helical" evidence="9">
    <location>
        <begin position="145"/>
        <end position="166"/>
    </location>
</feature>
<dbReference type="EMBL" id="FMVJ01000013">
    <property type="protein sequence ID" value="SCZ06134.1"/>
    <property type="molecule type" value="Genomic_DNA"/>
</dbReference>
<evidence type="ECO:0000256" key="4">
    <source>
        <dbReference type="ARBA" id="ARBA00022692"/>
    </source>
</evidence>
<accession>A0A1G5L0L3</accession>
<feature type="transmembrane region" description="Helical" evidence="9">
    <location>
        <begin position="105"/>
        <end position="125"/>
    </location>
</feature>
<proteinExistence type="inferred from homology"/>
<evidence type="ECO:0000256" key="9">
    <source>
        <dbReference type="SAM" id="Phobius"/>
    </source>
</evidence>
<dbReference type="GO" id="GO:0005886">
    <property type="term" value="C:plasma membrane"/>
    <property type="evidence" value="ECO:0007669"/>
    <property type="project" value="UniProtKB-SubCell"/>
</dbReference>
<dbReference type="OrthoDB" id="9807115at2"/>
<dbReference type="CDD" id="cd06582">
    <property type="entry name" value="TM_PBP1_LivH_like"/>
    <property type="match status" value="1"/>
</dbReference>
<evidence type="ECO:0000256" key="5">
    <source>
        <dbReference type="ARBA" id="ARBA00022970"/>
    </source>
</evidence>
<evidence type="ECO:0000313" key="11">
    <source>
        <dbReference type="Proteomes" id="UP000199569"/>
    </source>
</evidence>
<dbReference type="RefSeq" id="WP_091138078.1">
    <property type="nucleotide sequence ID" value="NZ_FMVJ01000013.1"/>
</dbReference>
<evidence type="ECO:0000313" key="10">
    <source>
        <dbReference type="EMBL" id="SCZ06134.1"/>
    </source>
</evidence>
<organism evidence="10 11">
    <name type="scientific">Microvirga guangxiensis</name>
    <dbReference type="NCBI Taxonomy" id="549386"/>
    <lineage>
        <taxon>Bacteria</taxon>
        <taxon>Pseudomonadati</taxon>
        <taxon>Pseudomonadota</taxon>
        <taxon>Alphaproteobacteria</taxon>
        <taxon>Hyphomicrobiales</taxon>
        <taxon>Methylobacteriaceae</taxon>
        <taxon>Microvirga</taxon>
    </lineage>
</organism>
<feature type="transmembrane region" description="Helical" evidence="9">
    <location>
        <begin position="44"/>
        <end position="61"/>
    </location>
</feature>
<reference evidence="10 11" key="1">
    <citation type="submission" date="2016-10" db="EMBL/GenBank/DDBJ databases">
        <authorList>
            <person name="de Groot N.N."/>
        </authorList>
    </citation>
    <scope>NUCLEOTIDE SEQUENCE [LARGE SCALE GENOMIC DNA]</scope>
    <source>
        <strain evidence="10 11">CGMCC 1.7666</strain>
    </source>
</reference>
<dbReference type="Proteomes" id="UP000199569">
    <property type="component" value="Unassembled WGS sequence"/>
</dbReference>
<keyword evidence="2" id="KW-0813">Transport</keyword>
<gene>
    <name evidence="10" type="ORF">SAMN02927923_03769</name>
</gene>
<evidence type="ECO:0000256" key="8">
    <source>
        <dbReference type="ARBA" id="ARBA00037998"/>
    </source>
</evidence>
<evidence type="ECO:0000256" key="6">
    <source>
        <dbReference type="ARBA" id="ARBA00022989"/>
    </source>
</evidence>
<dbReference type="InterPro" id="IPR052157">
    <property type="entry name" value="BCAA_transport_permease"/>
</dbReference>
<dbReference type="STRING" id="549386.SAMN02927923_03769"/>
<evidence type="ECO:0000256" key="2">
    <source>
        <dbReference type="ARBA" id="ARBA00022448"/>
    </source>
</evidence>
<protein>
    <submittedName>
        <fullName evidence="10">Amino acid/amide ABC transporter membrane protein 1, HAAT family (TC 3.A.1.4.-)</fullName>
    </submittedName>
</protein>
<keyword evidence="5" id="KW-0029">Amino-acid transport</keyword>
<feature type="transmembrane region" description="Helical" evidence="9">
    <location>
        <begin position="275"/>
        <end position="293"/>
    </location>
</feature>
<dbReference type="AlphaFoldDB" id="A0A1G5L0L3"/>
<feature type="transmembrane region" description="Helical" evidence="9">
    <location>
        <begin position="199"/>
        <end position="218"/>
    </location>
</feature>
<dbReference type="PANTHER" id="PTHR11795:SF442">
    <property type="entry name" value="ABC TRANSPORTER ATP-BINDING PROTEIN"/>
    <property type="match status" value="1"/>
</dbReference>
<dbReference type="GO" id="GO:0022857">
    <property type="term" value="F:transmembrane transporter activity"/>
    <property type="evidence" value="ECO:0007669"/>
    <property type="project" value="InterPro"/>
</dbReference>
<comment type="subcellular location">
    <subcellularLocation>
        <location evidence="1">Cell membrane</location>
        <topology evidence="1">Multi-pass membrane protein</topology>
    </subcellularLocation>
</comment>
<dbReference type="PANTHER" id="PTHR11795">
    <property type="entry name" value="BRANCHED-CHAIN AMINO ACID TRANSPORT SYSTEM PERMEASE PROTEIN LIVH"/>
    <property type="match status" value="1"/>
</dbReference>
<comment type="similarity">
    <text evidence="8">Belongs to the binding-protein-dependent transport system permease family. LivHM subfamily.</text>
</comment>
<dbReference type="InterPro" id="IPR001851">
    <property type="entry name" value="ABC_transp_permease"/>
</dbReference>
<feature type="transmembrane region" description="Helical" evidence="9">
    <location>
        <begin position="67"/>
        <end position="93"/>
    </location>
</feature>
<evidence type="ECO:0000256" key="3">
    <source>
        <dbReference type="ARBA" id="ARBA00022475"/>
    </source>
</evidence>